<evidence type="ECO:0000256" key="2">
    <source>
        <dbReference type="ARBA" id="ARBA00022670"/>
    </source>
</evidence>
<keyword evidence="8" id="KW-1185">Reference proteome</keyword>
<dbReference type="InterPro" id="IPR018114">
    <property type="entry name" value="TRYPSIN_HIS"/>
</dbReference>
<dbReference type="GO" id="GO:0090729">
    <property type="term" value="F:toxin activity"/>
    <property type="evidence" value="ECO:0007669"/>
    <property type="project" value="UniProtKB-KW"/>
</dbReference>
<sequence length="257" mass="27813">MQKFSLLALLTLTGSLCAINVPVQRIVGGTITTINSYPFVTSLLRSSDYVNYIQTCAGSILTQKAILSAAHCFAGEQPGRWRIRVGSSYANSRGTVYNINQIIIHPRYNARNYDSDVAIIKSSGNIVLGGSVSTGSIAGANYKLADNQAVWAVGWGATYYGGPKSEQLRRVQIWSINQNVCRSRYAELGRTVTNNMICSGWIDVGGRDQCQDDAGGPLLHNNVIVGIASWGHQCGLARYPGINTRVSNFTSWISSNA</sequence>
<evidence type="ECO:0000256" key="6">
    <source>
        <dbReference type="SAM" id="SignalP"/>
    </source>
</evidence>
<dbReference type="PROSITE" id="PS00134">
    <property type="entry name" value="TRYPSIN_HIS"/>
    <property type="match status" value="1"/>
</dbReference>
<dbReference type="InterPro" id="IPR043504">
    <property type="entry name" value="Peptidase_S1_PA_chymotrypsin"/>
</dbReference>
<dbReference type="InterPro" id="IPR050430">
    <property type="entry name" value="Peptidase_S1"/>
</dbReference>
<dbReference type="PANTHER" id="PTHR24276:SF91">
    <property type="entry name" value="AT26814P-RELATED"/>
    <property type="match status" value="1"/>
</dbReference>
<dbReference type="SMART" id="SM00020">
    <property type="entry name" value="Tryp_SPc"/>
    <property type="match status" value="1"/>
</dbReference>
<dbReference type="GO" id="GO:0004252">
    <property type="term" value="F:serine-type endopeptidase activity"/>
    <property type="evidence" value="ECO:0007669"/>
    <property type="project" value="InterPro"/>
</dbReference>
<dbReference type="GeneID" id="112044227"/>
<dbReference type="GO" id="GO:0005576">
    <property type="term" value="C:extracellular region"/>
    <property type="evidence" value="ECO:0007669"/>
    <property type="project" value="UniProtKB-SubCell"/>
</dbReference>
<dbReference type="PANTHER" id="PTHR24276">
    <property type="entry name" value="POLYSERASE-RELATED"/>
    <property type="match status" value="1"/>
</dbReference>
<feature type="domain" description="Peptidase S1" evidence="7">
    <location>
        <begin position="26"/>
        <end position="257"/>
    </location>
</feature>
<dbReference type="GO" id="GO:0006508">
    <property type="term" value="P:proteolysis"/>
    <property type="evidence" value="ECO:0007669"/>
    <property type="project" value="UniProtKB-KW"/>
</dbReference>
<keyword evidence="2" id="KW-0645">Protease</keyword>
<protein>
    <submittedName>
        <fullName evidence="9">Trypsin CFT-1-like</fullName>
    </submittedName>
</protein>
<keyword evidence="6" id="KW-0732">Signal</keyword>
<evidence type="ECO:0000313" key="8">
    <source>
        <dbReference type="Proteomes" id="UP001652582"/>
    </source>
</evidence>
<evidence type="ECO:0000256" key="3">
    <source>
        <dbReference type="ARBA" id="ARBA00022801"/>
    </source>
</evidence>
<evidence type="ECO:0000256" key="5">
    <source>
        <dbReference type="ARBA" id="ARBA00023157"/>
    </source>
</evidence>
<name>A0A6J1MYV7_BICAN</name>
<dbReference type="Gene3D" id="2.40.10.10">
    <property type="entry name" value="Trypsin-like serine proteases"/>
    <property type="match status" value="1"/>
</dbReference>
<gene>
    <name evidence="9" type="primary">LOC112044227</name>
</gene>
<dbReference type="SUPFAM" id="SSF50494">
    <property type="entry name" value="Trypsin-like serine proteases"/>
    <property type="match status" value="1"/>
</dbReference>
<dbReference type="InterPro" id="IPR009003">
    <property type="entry name" value="Peptidase_S1_PA"/>
</dbReference>
<proteinExistence type="inferred from homology"/>
<evidence type="ECO:0000256" key="4">
    <source>
        <dbReference type="ARBA" id="ARBA00022825"/>
    </source>
</evidence>
<dbReference type="PROSITE" id="PS50240">
    <property type="entry name" value="TRYPSIN_DOM"/>
    <property type="match status" value="1"/>
</dbReference>
<keyword evidence="5" id="KW-1015">Disulfide bond</keyword>
<dbReference type="InterPro" id="IPR001254">
    <property type="entry name" value="Trypsin_dom"/>
</dbReference>
<accession>A0A6J1MYV7</accession>
<evidence type="ECO:0000259" key="7">
    <source>
        <dbReference type="PROSITE" id="PS50240"/>
    </source>
</evidence>
<reference evidence="9" key="2">
    <citation type="submission" date="2025-08" db="UniProtKB">
        <authorList>
            <consortium name="RefSeq"/>
        </authorList>
    </citation>
    <scope>IDENTIFICATION</scope>
</reference>
<dbReference type="CDD" id="cd00190">
    <property type="entry name" value="Tryp_SPc"/>
    <property type="match status" value="1"/>
</dbReference>
<feature type="chain" id="PRO_5045943545" evidence="6">
    <location>
        <begin position="19"/>
        <end position="257"/>
    </location>
</feature>
<dbReference type="Proteomes" id="UP001652582">
    <property type="component" value="Chromosome 1"/>
</dbReference>
<dbReference type="RefSeq" id="XP_023935761.2">
    <property type="nucleotide sequence ID" value="XM_024079993.2"/>
</dbReference>
<feature type="signal peptide" evidence="6">
    <location>
        <begin position="1"/>
        <end position="18"/>
    </location>
</feature>
<comment type="similarity">
    <text evidence="1">Belongs to the peptidase S1 family.</text>
</comment>
<dbReference type="OrthoDB" id="9425590at2759"/>
<dbReference type="PRINTS" id="PR00722">
    <property type="entry name" value="CHYMOTRYPSIN"/>
</dbReference>
<keyword evidence="3" id="KW-0378">Hydrolase</keyword>
<dbReference type="AlphaFoldDB" id="A0A6J1MYV7"/>
<dbReference type="InterPro" id="IPR001314">
    <property type="entry name" value="Peptidase_S1A"/>
</dbReference>
<organism evidence="8 9">
    <name type="scientific">Bicyclus anynana</name>
    <name type="common">Squinting bush brown butterfly</name>
    <dbReference type="NCBI Taxonomy" id="110368"/>
    <lineage>
        <taxon>Eukaryota</taxon>
        <taxon>Metazoa</taxon>
        <taxon>Ecdysozoa</taxon>
        <taxon>Arthropoda</taxon>
        <taxon>Hexapoda</taxon>
        <taxon>Insecta</taxon>
        <taxon>Pterygota</taxon>
        <taxon>Neoptera</taxon>
        <taxon>Endopterygota</taxon>
        <taxon>Lepidoptera</taxon>
        <taxon>Glossata</taxon>
        <taxon>Ditrysia</taxon>
        <taxon>Papilionoidea</taxon>
        <taxon>Nymphalidae</taxon>
        <taxon>Satyrinae</taxon>
        <taxon>Satyrini</taxon>
        <taxon>Mycalesina</taxon>
        <taxon>Bicyclus</taxon>
    </lineage>
</organism>
<reference evidence="8" key="1">
    <citation type="submission" date="2025-05" db="UniProtKB">
        <authorList>
            <consortium name="RefSeq"/>
        </authorList>
    </citation>
    <scope>NUCLEOTIDE SEQUENCE [LARGE SCALE GENOMIC DNA]</scope>
</reference>
<keyword evidence="4" id="KW-0720">Serine protease</keyword>
<dbReference type="Pfam" id="PF00089">
    <property type="entry name" value="Trypsin"/>
    <property type="match status" value="1"/>
</dbReference>
<dbReference type="KEGG" id="bany:112044227"/>
<evidence type="ECO:0000313" key="9">
    <source>
        <dbReference type="RefSeq" id="XP_023935761.2"/>
    </source>
</evidence>
<evidence type="ECO:0000256" key="1">
    <source>
        <dbReference type="ARBA" id="ARBA00007664"/>
    </source>
</evidence>